<evidence type="ECO:0000256" key="1">
    <source>
        <dbReference type="SAM" id="MobiDB-lite"/>
    </source>
</evidence>
<protein>
    <submittedName>
        <fullName evidence="2">Uncharacterized protein</fullName>
    </submittedName>
</protein>
<keyword evidence="3" id="KW-1185">Reference proteome</keyword>
<feature type="compositionally biased region" description="Basic residues" evidence="1">
    <location>
        <begin position="65"/>
        <end position="81"/>
    </location>
</feature>
<evidence type="ECO:0000313" key="2">
    <source>
        <dbReference type="EMBL" id="PIL32437.1"/>
    </source>
</evidence>
<evidence type="ECO:0000313" key="3">
    <source>
        <dbReference type="Proteomes" id="UP000230002"/>
    </source>
</evidence>
<gene>
    <name evidence="2" type="ORF">GSI_05139</name>
</gene>
<dbReference type="OrthoDB" id="2505950at2759"/>
<sequence>MATSQLKKQGVDVSRHGVSVKTDKRFDREQYLDATQRGFIKAFNASSAGNRPASGSVDEDSSTSRGKRAVFGRRAHTAVDK</sequence>
<name>A0A2G8SFF8_9APHY</name>
<accession>A0A2G8SFF8</accession>
<dbReference type="EMBL" id="AYKW01000010">
    <property type="protein sequence ID" value="PIL32437.1"/>
    <property type="molecule type" value="Genomic_DNA"/>
</dbReference>
<reference evidence="2 3" key="1">
    <citation type="journal article" date="2015" name="Sci. Rep.">
        <title>Chromosome-level genome map provides insights into diverse defense mechanisms in the medicinal fungus Ganoderma sinense.</title>
        <authorList>
            <person name="Zhu Y."/>
            <person name="Xu J."/>
            <person name="Sun C."/>
            <person name="Zhou S."/>
            <person name="Xu H."/>
            <person name="Nelson D.R."/>
            <person name="Qian J."/>
            <person name="Song J."/>
            <person name="Luo H."/>
            <person name="Xiang L."/>
            <person name="Li Y."/>
            <person name="Xu Z."/>
            <person name="Ji A."/>
            <person name="Wang L."/>
            <person name="Lu S."/>
            <person name="Hayward A."/>
            <person name="Sun W."/>
            <person name="Li X."/>
            <person name="Schwartz D.C."/>
            <person name="Wang Y."/>
            <person name="Chen S."/>
        </authorList>
    </citation>
    <scope>NUCLEOTIDE SEQUENCE [LARGE SCALE GENOMIC DNA]</scope>
    <source>
        <strain evidence="2 3">ZZ0214-1</strain>
    </source>
</reference>
<dbReference type="AlphaFoldDB" id="A0A2G8SFF8"/>
<organism evidence="2 3">
    <name type="scientific">Ganoderma sinense ZZ0214-1</name>
    <dbReference type="NCBI Taxonomy" id="1077348"/>
    <lineage>
        <taxon>Eukaryota</taxon>
        <taxon>Fungi</taxon>
        <taxon>Dikarya</taxon>
        <taxon>Basidiomycota</taxon>
        <taxon>Agaricomycotina</taxon>
        <taxon>Agaricomycetes</taxon>
        <taxon>Polyporales</taxon>
        <taxon>Polyporaceae</taxon>
        <taxon>Ganoderma</taxon>
    </lineage>
</organism>
<proteinExistence type="predicted"/>
<dbReference type="STRING" id="1077348.A0A2G8SFF8"/>
<comment type="caution">
    <text evidence="2">The sequence shown here is derived from an EMBL/GenBank/DDBJ whole genome shotgun (WGS) entry which is preliminary data.</text>
</comment>
<dbReference type="Proteomes" id="UP000230002">
    <property type="component" value="Unassembled WGS sequence"/>
</dbReference>
<feature type="region of interest" description="Disordered" evidence="1">
    <location>
        <begin position="43"/>
        <end position="81"/>
    </location>
</feature>